<comment type="caution">
    <text evidence="1">The sequence shown here is derived from an EMBL/GenBank/DDBJ whole genome shotgun (WGS) entry which is preliminary data.</text>
</comment>
<sequence>MALKIWHEAPRPILKSGVSLQISSDRSQGNRAKFSLKRCHRGATKFENTEYWTQVVLHRKQKQRLDDPRLGHVPNVAQTWPWAASLVPRLSLGEIGWVTFGPCWKRGSNVTWRA</sequence>
<evidence type="ECO:0000313" key="1">
    <source>
        <dbReference type="EMBL" id="MED6211023.1"/>
    </source>
</evidence>
<proteinExistence type="predicted"/>
<dbReference type="EMBL" id="JASCZI010242426">
    <property type="protein sequence ID" value="MED6211023.1"/>
    <property type="molecule type" value="Genomic_DNA"/>
</dbReference>
<gene>
    <name evidence="1" type="ORF">PIB30_069687</name>
</gene>
<protein>
    <submittedName>
        <fullName evidence="1">Uncharacterized protein</fullName>
    </submittedName>
</protein>
<dbReference type="Proteomes" id="UP001341840">
    <property type="component" value="Unassembled WGS sequence"/>
</dbReference>
<reference evidence="1 2" key="1">
    <citation type="journal article" date="2023" name="Plants (Basel)">
        <title>Bridging the Gap: Combining Genomics and Transcriptomics Approaches to Understand Stylosanthes scabra, an Orphan Legume from the Brazilian Caatinga.</title>
        <authorList>
            <person name="Ferreira-Neto J.R.C."/>
            <person name="da Silva M.D."/>
            <person name="Binneck E."/>
            <person name="de Melo N.F."/>
            <person name="da Silva R.H."/>
            <person name="de Melo A.L.T.M."/>
            <person name="Pandolfi V."/>
            <person name="Bustamante F.O."/>
            <person name="Brasileiro-Vidal A.C."/>
            <person name="Benko-Iseppon A.M."/>
        </authorList>
    </citation>
    <scope>NUCLEOTIDE SEQUENCE [LARGE SCALE GENOMIC DNA]</scope>
    <source>
        <tissue evidence="1">Leaves</tissue>
    </source>
</reference>
<organism evidence="1 2">
    <name type="scientific">Stylosanthes scabra</name>
    <dbReference type="NCBI Taxonomy" id="79078"/>
    <lineage>
        <taxon>Eukaryota</taxon>
        <taxon>Viridiplantae</taxon>
        <taxon>Streptophyta</taxon>
        <taxon>Embryophyta</taxon>
        <taxon>Tracheophyta</taxon>
        <taxon>Spermatophyta</taxon>
        <taxon>Magnoliopsida</taxon>
        <taxon>eudicotyledons</taxon>
        <taxon>Gunneridae</taxon>
        <taxon>Pentapetalae</taxon>
        <taxon>rosids</taxon>
        <taxon>fabids</taxon>
        <taxon>Fabales</taxon>
        <taxon>Fabaceae</taxon>
        <taxon>Papilionoideae</taxon>
        <taxon>50 kb inversion clade</taxon>
        <taxon>dalbergioids sensu lato</taxon>
        <taxon>Dalbergieae</taxon>
        <taxon>Pterocarpus clade</taxon>
        <taxon>Stylosanthes</taxon>
    </lineage>
</organism>
<accession>A0ABU6YQ42</accession>
<keyword evidence="2" id="KW-1185">Reference proteome</keyword>
<evidence type="ECO:0000313" key="2">
    <source>
        <dbReference type="Proteomes" id="UP001341840"/>
    </source>
</evidence>
<name>A0ABU6YQ42_9FABA</name>